<gene>
    <name evidence="1" type="ORF">CSKR_200915</name>
</gene>
<name>A0A8T1MJR6_CLOSI</name>
<sequence>MYGQERTFDNHWPDRQVRRICLLALCARSVYQMRRTFPSNNRVDREQRTLRTWHTKTRHSKSTKVSVHYNSMLKKTVRRIVGHKEIVVTSEKPETPEVFCVYWNSSHGNKLKPPCNHLFW</sequence>
<reference evidence="1 2" key="2">
    <citation type="journal article" date="2021" name="Genomics">
        <title>High-quality reference genome for Clonorchis sinensis.</title>
        <authorList>
            <person name="Young N.D."/>
            <person name="Stroehlein A.J."/>
            <person name="Kinkar L."/>
            <person name="Wang T."/>
            <person name="Sohn W.M."/>
            <person name="Chang B.C.H."/>
            <person name="Kaur P."/>
            <person name="Weisz D."/>
            <person name="Dudchenko O."/>
            <person name="Aiden E.L."/>
            <person name="Korhonen P.K."/>
            <person name="Gasser R.B."/>
        </authorList>
    </citation>
    <scope>NUCLEOTIDE SEQUENCE [LARGE SCALE GENOMIC DNA]</scope>
    <source>
        <strain evidence="1">Cs-k2</strain>
    </source>
</reference>
<dbReference type="EMBL" id="NIRI02000042">
    <property type="protein sequence ID" value="KAG5449259.1"/>
    <property type="molecule type" value="Genomic_DNA"/>
</dbReference>
<organism evidence="1 2">
    <name type="scientific">Clonorchis sinensis</name>
    <name type="common">Chinese liver fluke</name>
    <dbReference type="NCBI Taxonomy" id="79923"/>
    <lineage>
        <taxon>Eukaryota</taxon>
        <taxon>Metazoa</taxon>
        <taxon>Spiralia</taxon>
        <taxon>Lophotrochozoa</taxon>
        <taxon>Platyhelminthes</taxon>
        <taxon>Trematoda</taxon>
        <taxon>Digenea</taxon>
        <taxon>Opisthorchiida</taxon>
        <taxon>Opisthorchiata</taxon>
        <taxon>Opisthorchiidae</taxon>
        <taxon>Clonorchis</taxon>
    </lineage>
</organism>
<evidence type="ECO:0000313" key="2">
    <source>
        <dbReference type="Proteomes" id="UP000286415"/>
    </source>
</evidence>
<evidence type="ECO:0000313" key="1">
    <source>
        <dbReference type="EMBL" id="KAG5449259.1"/>
    </source>
</evidence>
<keyword evidence="2" id="KW-1185">Reference proteome</keyword>
<reference evidence="1 2" key="1">
    <citation type="journal article" date="2018" name="Biotechnol. Adv.">
        <title>Improved genomic resources and new bioinformatic workflow for the carcinogenic parasite Clonorchis sinensis: Biotechnological implications.</title>
        <authorList>
            <person name="Wang D."/>
            <person name="Korhonen P.K."/>
            <person name="Gasser R.B."/>
            <person name="Young N.D."/>
        </authorList>
    </citation>
    <scope>NUCLEOTIDE SEQUENCE [LARGE SCALE GENOMIC DNA]</scope>
    <source>
        <strain evidence="1">Cs-k2</strain>
    </source>
</reference>
<protein>
    <submittedName>
        <fullName evidence="1">Uncharacterized protein</fullName>
    </submittedName>
</protein>
<proteinExistence type="predicted"/>
<comment type="caution">
    <text evidence="1">The sequence shown here is derived from an EMBL/GenBank/DDBJ whole genome shotgun (WGS) entry which is preliminary data.</text>
</comment>
<accession>A0A8T1MJR6</accession>
<dbReference type="Proteomes" id="UP000286415">
    <property type="component" value="Unassembled WGS sequence"/>
</dbReference>
<dbReference type="AlphaFoldDB" id="A0A8T1MJR6"/>